<dbReference type="GO" id="GO:0009791">
    <property type="term" value="P:post-embryonic development"/>
    <property type="evidence" value="ECO:0007669"/>
    <property type="project" value="UniProtKB-ARBA"/>
</dbReference>
<dbReference type="GO" id="GO:0008270">
    <property type="term" value="F:zinc ion binding"/>
    <property type="evidence" value="ECO:0007669"/>
    <property type="project" value="UniProtKB-KW"/>
</dbReference>
<evidence type="ECO:0000256" key="7">
    <source>
        <dbReference type="ARBA" id="ARBA00023242"/>
    </source>
</evidence>
<evidence type="ECO:0000256" key="5">
    <source>
        <dbReference type="ARBA" id="ARBA00023015"/>
    </source>
</evidence>
<name>A0A8D0E5B5_SALMN</name>
<evidence type="ECO:0000256" key="8">
    <source>
        <dbReference type="SAM" id="MobiDB-lite"/>
    </source>
</evidence>
<keyword evidence="11" id="KW-1185">Reference proteome</keyword>
<dbReference type="SMART" id="SM00614">
    <property type="entry name" value="ZnF_BED"/>
    <property type="match status" value="1"/>
</dbReference>
<evidence type="ECO:0000256" key="6">
    <source>
        <dbReference type="ARBA" id="ARBA00023163"/>
    </source>
</evidence>
<dbReference type="GeneTree" id="ENSGT00960000189536"/>
<dbReference type="InterPro" id="IPR036236">
    <property type="entry name" value="Znf_C2H2_sf"/>
</dbReference>
<dbReference type="AlphaFoldDB" id="A0A8D0E5B5"/>
<feature type="compositionally biased region" description="Basic and acidic residues" evidence="8">
    <location>
        <begin position="19"/>
        <end position="31"/>
    </location>
</feature>
<dbReference type="InterPro" id="IPR003656">
    <property type="entry name" value="Znf_BED"/>
</dbReference>
<protein>
    <recommendedName>
        <fullName evidence="9">BED-type domain-containing protein</fullName>
    </recommendedName>
</protein>
<reference evidence="10" key="1">
    <citation type="submission" date="2025-08" db="UniProtKB">
        <authorList>
            <consortium name="Ensembl"/>
        </authorList>
    </citation>
    <scope>IDENTIFICATION</scope>
</reference>
<reference evidence="10" key="2">
    <citation type="submission" date="2025-09" db="UniProtKB">
        <authorList>
            <consortium name="Ensembl"/>
        </authorList>
    </citation>
    <scope>IDENTIFICATION</scope>
</reference>
<evidence type="ECO:0000313" key="10">
    <source>
        <dbReference type="Ensembl" id="ENSSMRP00000026882.1"/>
    </source>
</evidence>
<evidence type="ECO:0000313" key="11">
    <source>
        <dbReference type="Proteomes" id="UP000694421"/>
    </source>
</evidence>
<dbReference type="Proteomes" id="UP000694421">
    <property type="component" value="Unplaced"/>
</dbReference>
<keyword evidence="7" id="KW-0539">Nucleus</keyword>
<keyword evidence="4" id="KW-0862">Zinc</keyword>
<evidence type="ECO:0000256" key="3">
    <source>
        <dbReference type="ARBA" id="ARBA00022771"/>
    </source>
</evidence>
<keyword evidence="3" id="KW-0863">Zinc-finger</keyword>
<organism evidence="10 11">
    <name type="scientific">Salvator merianae</name>
    <name type="common">Argentine black and white tegu</name>
    <name type="synonym">Tupinambis merianae</name>
    <dbReference type="NCBI Taxonomy" id="96440"/>
    <lineage>
        <taxon>Eukaryota</taxon>
        <taxon>Metazoa</taxon>
        <taxon>Chordata</taxon>
        <taxon>Craniata</taxon>
        <taxon>Vertebrata</taxon>
        <taxon>Euteleostomi</taxon>
        <taxon>Lepidosauria</taxon>
        <taxon>Squamata</taxon>
        <taxon>Bifurcata</taxon>
        <taxon>Unidentata</taxon>
        <taxon>Episquamata</taxon>
        <taxon>Laterata</taxon>
        <taxon>Teiioidea</taxon>
        <taxon>Teiidae</taxon>
        <taxon>Salvator</taxon>
    </lineage>
</organism>
<evidence type="ECO:0000256" key="2">
    <source>
        <dbReference type="ARBA" id="ARBA00022723"/>
    </source>
</evidence>
<sequence>VAGLKINEKKTKILVKNMRQKEQEDLGRKSAEPSPPAKRACHSSLEGSVVWRHFVLCPASPTYAACNHCKARGSRGQNVRRLGTTALWSHLRSQHPVVLPPDDSSRPRVPGSNLSGAVSATQQTLLPEQWLQRSGGTWGDRRGRALLTRFLVEMIALDDQPLAVVENIEGKKFKIIQGRRICRADNKS</sequence>
<keyword evidence="5" id="KW-0805">Transcription regulation</keyword>
<evidence type="ECO:0000259" key="9">
    <source>
        <dbReference type="Pfam" id="PF02892"/>
    </source>
</evidence>
<dbReference type="PANTHER" id="PTHR46481:SF10">
    <property type="entry name" value="ZINC FINGER BED DOMAIN-CONTAINING PROTEIN 39"/>
    <property type="match status" value="1"/>
</dbReference>
<proteinExistence type="predicted"/>
<dbReference type="PANTHER" id="PTHR46481">
    <property type="entry name" value="ZINC FINGER BED DOMAIN-CONTAINING PROTEIN 4"/>
    <property type="match status" value="1"/>
</dbReference>
<feature type="region of interest" description="Disordered" evidence="8">
    <location>
        <begin position="19"/>
        <end position="41"/>
    </location>
</feature>
<dbReference type="SUPFAM" id="SSF57667">
    <property type="entry name" value="beta-beta-alpha zinc fingers"/>
    <property type="match status" value="1"/>
</dbReference>
<comment type="subcellular location">
    <subcellularLocation>
        <location evidence="1">Nucleus</location>
    </subcellularLocation>
</comment>
<dbReference type="Ensembl" id="ENSSMRT00000031417.1">
    <property type="protein sequence ID" value="ENSSMRP00000026882.1"/>
    <property type="gene ID" value="ENSSMRG00000020762.1"/>
</dbReference>
<accession>A0A8D0E5B5</accession>
<keyword evidence="6" id="KW-0804">Transcription</keyword>
<keyword evidence="2" id="KW-0479">Metal-binding</keyword>
<dbReference type="GO" id="GO:0003677">
    <property type="term" value="F:DNA binding"/>
    <property type="evidence" value="ECO:0007669"/>
    <property type="project" value="InterPro"/>
</dbReference>
<dbReference type="GO" id="GO:0005634">
    <property type="term" value="C:nucleus"/>
    <property type="evidence" value="ECO:0007669"/>
    <property type="project" value="UniProtKB-SubCell"/>
</dbReference>
<feature type="domain" description="BED-type" evidence="9">
    <location>
        <begin position="48"/>
        <end position="96"/>
    </location>
</feature>
<dbReference type="Pfam" id="PF02892">
    <property type="entry name" value="zf-BED"/>
    <property type="match status" value="1"/>
</dbReference>
<dbReference type="InterPro" id="IPR052035">
    <property type="entry name" value="ZnF_BED_domain_contain"/>
</dbReference>
<evidence type="ECO:0000256" key="4">
    <source>
        <dbReference type="ARBA" id="ARBA00022833"/>
    </source>
</evidence>
<evidence type="ECO:0000256" key="1">
    <source>
        <dbReference type="ARBA" id="ARBA00004123"/>
    </source>
</evidence>